<feature type="non-terminal residue" evidence="1">
    <location>
        <position position="63"/>
    </location>
</feature>
<dbReference type="AlphaFoldDB" id="A0AAD8FCI5"/>
<reference evidence="1" key="2">
    <citation type="submission" date="2023-04" db="EMBL/GenBank/DDBJ databases">
        <authorList>
            <person name="Bu L."/>
            <person name="Lu L."/>
            <person name="Laidemitt M.R."/>
            <person name="Zhang S.M."/>
            <person name="Mutuku M."/>
            <person name="Mkoji G."/>
            <person name="Steinauer M."/>
            <person name="Loker E.S."/>
        </authorList>
    </citation>
    <scope>NUCLEOTIDE SEQUENCE</scope>
    <source>
        <strain evidence="1">KasaAsao</strain>
        <tissue evidence="1">Whole Snail</tissue>
    </source>
</reference>
<dbReference type="Proteomes" id="UP001233172">
    <property type="component" value="Unassembled WGS sequence"/>
</dbReference>
<reference evidence="1" key="1">
    <citation type="journal article" date="2023" name="PLoS Negl. Trop. Dis.">
        <title>A genome sequence for Biomphalaria pfeifferi, the major vector snail for the human-infecting parasite Schistosoma mansoni.</title>
        <authorList>
            <person name="Bu L."/>
            <person name="Lu L."/>
            <person name="Laidemitt M.R."/>
            <person name="Zhang S.M."/>
            <person name="Mutuku M."/>
            <person name="Mkoji G."/>
            <person name="Steinauer M."/>
            <person name="Loker E.S."/>
        </authorList>
    </citation>
    <scope>NUCLEOTIDE SEQUENCE</scope>
    <source>
        <strain evidence="1">KasaAsao</strain>
    </source>
</reference>
<name>A0AAD8FCI5_BIOPF</name>
<proteinExistence type="predicted"/>
<dbReference type="EMBL" id="JASAOG010000048">
    <property type="protein sequence ID" value="KAK0058401.1"/>
    <property type="molecule type" value="Genomic_DNA"/>
</dbReference>
<protein>
    <submittedName>
        <fullName evidence="1">Uncharacterized protein</fullName>
    </submittedName>
</protein>
<comment type="caution">
    <text evidence="1">The sequence shown here is derived from an EMBL/GenBank/DDBJ whole genome shotgun (WGS) entry which is preliminary data.</text>
</comment>
<gene>
    <name evidence="1" type="ORF">Bpfe_012043</name>
</gene>
<sequence>MSVVSNALPRHQNEAECLPFHPAASPASSATLRDTTVWHAFGSNLLAEGHRWRCSFLRAHCRI</sequence>
<accession>A0AAD8FCI5</accession>
<evidence type="ECO:0000313" key="2">
    <source>
        <dbReference type="Proteomes" id="UP001233172"/>
    </source>
</evidence>
<evidence type="ECO:0000313" key="1">
    <source>
        <dbReference type="EMBL" id="KAK0058401.1"/>
    </source>
</evidence>
<organism evidence="1 2">
    <name type="scientific">Biomphalaria pfeifferi</name>
    <name type="common">Bloodfluke planorb</name>
    <name type="synonym">Freshwater snail</name>
    <dbReference type="NCBI Taxonomy" id="112525"/>
    <lineage>
        <taxon>Eukaryota</taxon>
        <taxon>Metazoa</taxon>
        <taxon>Spiralia</taxon>
        <taxon>Lophotrochozoa</taxon>
        <taxon>Mollusca</taxon>
        <taxon>Gastropoda</taxon>
        <taxon>Heterobranchia</taxon>
        <taxon>Euthyneura</taxon>
        <taxon>Panpulmonata</taxon>
        <taxon>Hygrophila</taxon>
        <taxon>Lymnaeoidea</taxon>
        <taxon>Planorbidae</taxon>
        <taxon>Biomphalaria</taxon>
    </lineage>
</organism>
<keyword evidence="2" id="KW-1185">Reference proteome</keyword>